<dbReference type="Gene3D" id="2.30.30.40">
    <property type="entry name" value="SH3 Domains"/>
    <property type="match status" value="1"/>
</dbReference>
<dbReference type="SMART" id="SM00260">
    <property type="entry name" value="CheW"/>
    <property type="match status" value="1"/>
</dbReference>
<dbReference type="PANTHER" id="PTHR22617">
    <property type="entry name" value="CHEMOTAXIS SENSOR HISTIDINE KINASE-RELATED"/>
    <property type="match status" value="1"/>
</dbReference>
<dbReference type="RefSeq" id="WP_005659772.1">
    <property type="nucleotide sequence ID" value="NZ_ABTR02000001.1"/>
</dbReference>
<dbReference type="Pfam" id="PF01584">
    <property type="entry name" value="CheW"/>
    <property type="match status" value="1"/>
</dbReference>
<dbReference type="PANTHER" id="PTHR22617:SF23">
    <property type="entry name" value="CHEMOTAXIS PROTEIN CHEW"/>
    <property type="match status" value="1"/>
</dbReference>
<proteinExistence type="predicted"/>
<dbReference type="Proteomes" id="UP000006427">
    <property type="component" value="Unassembled WGS sequence"/>
</dbReference>
<dbReference type="STRING" id="469381.Dpep_0765"/>
<dbReference type="GO" id="GO:0006935">
    <property type="term" value="P:chemotaxis"/>
    <property type="evidence" value="ECO:0007669"/>
    <property type="project" value="InterPro"/>
</dbReference>
<dbReference type="PaxDb" id="469381-Dpep_0765"/>
<dbReference type="InterPro" id="IPR039315">
    <property type="entry name" value="CheW"/>
</dbReference>
<accession>D2Z5P4</accession>
<comment type="caution">
    <text evidence="2">The sequence shown here is derived from an EMBL/GenBank/DDBJ whole genome shotgun (WGS) entry which is preliminary data.</text>
</comment>
<dbReference type="InterPro" id="IPR002545">
    <property type="entry name" value="CheW-lke_dom"/>
</dbReference>
<dbReference type="EMBL" id="ABTR02000001">
    <property type="protein sequence ID" value="EFC90791.1"/>
    <property type="molecule type" value="Genomic_DNA"/>
</dbReference>
<dbReference type="eggNOG" id="COG0835">
    <property type="taxonomic scope" value="Bacteria"/>
</dbReference>
<organism evidence="2 3">
    <name type="scientific">Dethiosulfovibrio peptidovorans DSM 11002</name>
    <dbReference type="NCBI Taxonomy" id="469381"/>
    <lineage>
        <taxon>Bacteria</taxon>
        <taxon>Thermotogati</taxon>
        <taxon>Synergistota</taxon>
        <taxon>Synergistia</taxon>
        <taxon>Synergistales</taxon>
        <taxon>Dethiosulfovibrionaceae</taxon>
        <taxon>Dethiosulfovibrio</taxon>
    </lineage>
</organism>
<evidence type="ECO:0000313" key="3">
    <source>
        <dbReference type="Proteomes" id="UP000006427"/>
    </source>
</evidence>
<dbReference type="GO" id="GO:0005829">
    <property type="term" value="C:cytosol"/>
    <property type="evidence" value="ECO:0007669"/>
    <property type="project" value="TreeGrafter"/>
</dbReference>
<protein>
    <submittedName>
        <fullName evidence="2">CheW protein</fullName>
    </submittedName>
</protein>
<dbReference type="OrthoDB" id="9794382at2"/>
<dbReference type="SUPFAM" id="SSF50341">
    <property type="entry name" value="CheW-like"/>
    <property type="match status" value="1"/>
</dbReference>
<feature type="domain" description="CheW-like" evidence="1">
    <location>
        <begin position="28"/>
        <end position="168"/>
    </location>
</feature>
<sequence>MRRDVSAVLKSRAQVLASRRGTSSTETSYKLITFRLGRETYGVSSDWVGEVFPVKDIAELPGVPDFIVGVVNLRGRIISVNDLALILDVPSEVDLDRFVLVLSFDSMEMGLLVGSPVDVMTVPSDSMIPPIPSSSGAMDYISGISGDVIVLNGAKILFDKKLSVDGDL</sequence>
<dbReference type="Gene3D" id="2.40.50.180">
    <property type="entry name" value="CheA-289, Domain 4"/>
    <property type="match status" value="1"/>
</dbReference>
<evidence type="ECO:0000313" key="2">
    <source>
        <dbReference type="EMBL" id="EFC90791.1"/>
    </source>
</evidence>
<dbReference type="AlphaFoldDB" id="D2Z5P4"/>
<evidence type="ECO:0000259" key="1">
    <source>
        <dbReference type="PROSITE" id="PS50851"/>
    </source>
</evidence>
<name>D2Z5P4_9BACT</name>
<gene>
    <name evidence="2" type="ORF">Dpep_0765</name>
</gene>
<dbReference type="PROSITE" id="PS50851">
    <property type="entry name" value="CHEW"/>
    <property type="match status" value="1"/>
</dbReference>
<dbReference type="InterPro" id="IPR036061">
    <property type="entry name" value="CheW-like_dom_sf"/>
</dbReference>
<dbReference type="GO" id="GO:0007165">
    <property type="term" value="P:signal transduction"/>
    <property type="evidence" value="ECO:0007669"/>
    <property type="project" value="InterPro"/>
</dbReference>
<reference evidence="2 3" key="1">
    <citation type="journal article" date="2010" name="Stand. Genomic Sci.">
        <title>Permanent draft genome sequence of Dethiosulfovibrio peptidovorans type strain (SEBR 4207).</title>
        <authorList>
            <person name="Labutti K."/>
            <person name="Mayilraj S."/>
            <person name="Clum A."/>
            <person name="Lucas S."/>
            <person name="Glavina Del Rio T."/>
            <person name="Nolan M."/>
            <person name="Tice H."/>
            <person name="Cheng J.F."/>
            <person name="Pitluck S."/>
            <person name="Liolios K."/>
            <person name="Ivanova N."/>
            <person name="Mavromatis K."/>
            <person name="Mikhailova N."/>
            <person name="Pati A."/>
            <person name="Goodwin L."/>
            <person name="Chen A."/>
            <person name="Palaniappan K."/>
            <person name="Land M."/>
            <person name="Hauser L."/>
            <person name="Chang Y.J."/>
            <person name="Jeffries C.D."/>
            <person name="Rohde M."/>
            <person name="Spring S."/>
            <person name="Goker M."/>
            <person name="Woyke T."/>
            <person name="Bristow J."/>
            <person name="Eisen J.A."/>
            <person name="Markowitz V."/>
            <person name="Hugenholtz P."/>
            <person name="Kyrpides N.C."/>
            <person name="Klenk H.P."/>
            <person name="Lapidus A."/>
        </authorList>
    </citation>
    <scope>NUCLEOTIDE SEQUENCE [LARGE SCALE GENOMIC DNA]</scope>
    <source>
        <strain evidence="2 3">DSM 11002</strain>
    </source>
</reference>
<keyword evidence="3" id="KW-1185">Reference proteome</keyword>